<gene>
    <name evidence="2" type="ORF">CXB51_024504</name>
</gene>
<dbReference type="Proteomes" id="UP000701853">
    <property type="component" value="Chromosome 9"/>
</dbReference>
<sequence>MLACGSSASSPTVVVPQGMTSLLQPFTFNSMILVSILMGKS</sequence>
<feature type="transmembrane region" description="Helical" evidence="1">
    <location>
        <begin position="22"/>
        <end position="39"/>
    </location>
</feature>
<evidence type="ECO:0000256" key="1">
    <source>
        <dbReference type="SAM" id="Phobius"/>
    </source>
</evidence>
<comment type="caution">
    <text evidence="2">The sequence shown here is derived from an EMBL/GenBank/DDBJ whole genome shotgun (WGS) entry which is preliminary data.</text>
</comment>
<organism evidence="2 3">
    <name type="scientific">Gossypium anomalum</name>
    <dbReference type="NCBI Taxonomy" id="47600"/>
    <lineage>
        <taxon>Eukaryota</taxon>
        <taxon>Viridiplantae</taxon>
        <taxon>Streptophyta</taxon>
        <taxon>Embryophyta</taxon>
        <taxon>Tracheophyta</taxon>
        <taxon>Spermatophyta</taxon>
        <taxon>Magnoliopsida</taxon>
        <taxon>eudicotyledons</taxon>
        <taxon>Gunneridae</taxon>
        <taxon>Pentapetalae</taxon>
        <taxon>rosids</taxon>
        <taxon>malvids</taxon>
        <taxon>Malvales</taxon>
        <taxon>Malvaceae</taxon>
        <taxon>Malvoideae</taxon>
        <taxon>Gossypium</taxon>
    </lineage>
</organism>
<keyword evidence="3" id="KW-1185">Reference proteome</keyword>
<evidence type="ECO:0000313" key="3">
    <source>
        <dbReference type="Proteomes" id="UP000701853"/>
    </source>
</evidence>
<keyword evidence="1" id="KW-0812">Transmembrane</keyword>
<name>A0A8J5YUF2_9ROSI</name>
<keyword evidence="1" id="KW-1133">Transmembrane helix</keyword>
<dbReference type="EMBL" id="JAHUZN010000009">
    <property type="protein sequence ID" value="KAG8482755.1"/>
    <property type="molecule type" value="Genomic_DNA"/>
</dbReference>
<protein>
    <submittedName>
        <fullName evidence="2">Uncharacterized protein</fullName>
    </submittedName>
</protein>
<reference evidence="2 3" key="1">
    <citation type="journal article" date="2021" name="bioRxiv">
        <title>The Gossypium anomalum genome as a resource for cotton improvement and evolutionary analysis of hybrid incompatibility.</title>
        <authorList>
            <person name="Grover C.E."/>
            <person name="Yuan D."/>
            <person name="Arick M.A."/>
            <person name="Miller E.R."/>
            <person name="Hu G."/>
            <person name="Peterson D.G."/>
            <person name="Wendel J.F."/>
            <person name="Udall J.A."/>
        </authorList>
    </citation>
    <scope>NUCLEOTIDE SEQUENCE [LARGE SCALE GENOMIC DNA]</scope>
    <source>
        <strain evidence="2">JFW-Udall</strain>
        <tissue evidence="2">Leaf</tissue>
    </source>
</reference>
<accession>A0A8J5YUF2</accession>
<proteinExistence type="predicted"/>
<evidence type="ECO:0000313" key="2">
    <source>
        <dbReference type="EMBL" id="KAG8482755.1"/>
    </source>
</evidence>
<keyword evidence="1" id="KW-0472">Membrane</keyword>
<dbReference type="AlphaFoldDB" id="A0A8J5YUF2"/>